<dbReference type="PaxDb" id="29760-VIT_06s0004g03290.t01"/>
<sequence>MLIKRLVSSFVPSSGFSSSGGPRILKTGDILRQTRTFSELDVLEYAKVSYDSNPLHFDSKCAQNAGFEAQLVHGMLVAALFPRIISSHFPGAIYVSQSLNFKLPVYIGDEIVSEVQATNIKESKKRYVTKFATKCFKNGGVLVIDGEAMAVLPTLAVEEASM</sequence>
<reference evidence="5" key="1">
    <citation type="journal article" date="2007" name="Nature">
        <title>The grapevine genome sequence suggests ancestral hexaploidization in major angiosperm phyla.</title>
        <authorList>
            <consortium name="The French-Italian Public Consortium for Grapevine Genome Characterization."/>
            <person name="Jaillon O."/>
            <person name="Aury J.-M."/>
            <person name="Noel B."/>
            <person name="Policriti A."/>
            <person name="Clepet C."/>
            <person name="Casagrande A."/>
            <person name="Choisne N."/>
            <person name="Aubourg S."/>
            <person name="Vitulo N."/>
            <person name="Jubin C."/>
            <person name="Vezzi A."/>
            <person name="Legeai F."/>
            <person name="Hugueney P."/>
            <person name="Dasilva C."/>
            <person name="Horner D."/>
            <person name="Mica E."/>
            <person name="Jublot D."/>
            <person name="Poulain J."/>
            <person name="Bruyere C."/>
            <person name="Billault A."/>
            <person name="Segurens B."/>
            <person name="Gouyvenoux M."/>
            <person name="Ugarte E."/>
            <person name="Cattonaro F."/>
            <person name="Anthouard V."/>
            <person name="Vico V."/>
            <person name="Del Fabbro C."/>
            <person name="Alaux M."/>
            <person name="Di Gaspero G."/>
            <person name="Dumas V."/>
            <person name="Felice N."/>
            <person name="Paillard S."/>
            <person name="Juman I."/>
            <person name="Moroldo M."/>
            <person name="Scalabrin S."/>
            <person name="Canaguier A."/>
            <person name="Le Clainche I."/>
            <person name="Malacrida G."/>
            <person name="Durand E."/>
            <person name="Pesole G."/>
            <person name="Laucou V."/>
            <person name="Chatelet P."/>
            <person name="Merdinoglu D."/>
            <person name="Delledonne M."/>
            <person name="Pezzotti M."/>
            <person name="Lecharny A."/>
            <person name="Scarpelli C."/>
            <person name="Artiguenave F."/>
            <person name="Pe M.E."/>
            <person name="Valle G."/>
            <person name="Morgante M."/>
            <person name="Caboche M."/>
            <person name="Adam-Blondon A.-F."/>
            <person name="Weissenbach J."/>
            <person name="Quetier F."/>
            <person name="Wincker P."/>
        </authorList>
    </citation>
    <scope>NUCLEOTIDE SEQUENCE [LARGE SCALE GENOMIC DNA]</scope>
    <source>
        <strain evidence="5">cv. Pinot noir / PN40024</strain>
    </source>
</reference>
<dbReference type="GO" id="GO:0005739">
    <property type="term" value="C:mitochondrion"/>
    <property type="evidence" value="ECO:0007669"/>
    <property type="project" value="EnsemblPlants"/>
</dbReference>
<dbReference type="InterPro" id="IPR002539">
    <property type="entry name" value="MaoC-like_dom"/>
</dbReference>
<dbReference type="KEGG" id="vvi:100253475"/>
<evidence type="ECO:0000313" key="6">
    <source>
        <dbReference type="Proteomes" id="UP000288805"/>
    </source>
</evidence>
<dbReference type="STRING" id="29760.F6GTY3"/>
<dbReference type="CDD" id="cd03449">
    <property type="entry name" value="R_hydratase"/>
    <property type="match status" value="1"/>
</dbReference>
<protein>
    <submittedName>
        <fullName evidence="4">(R)-specific enoyl-CoA hydratase</fullName>
    </submittedName>
</protein>
<dbReference type="Proteomes" id="UP000288805">
    <property type="component" value="Unassembled WGS sequence"/>
</dbReference>
<dbReference type="EMBL" id="QGNW01000002">
    <property type="protein sequence ID" value="RVX22842.1"/>
    <property type="molecule type" value="Genomic_DNA"/>
</dbReference>
<dbReference type="Gene3D" id="3.10.129.10">
    <property type="entry name" value="Hotdog Thioesterase"/>
    <property type="match status" value="1"/>
</dbReference>
<reference evidence="4 6" key="3">
    <citation type="journal article" date="2018" name="PLoS Genet.">
        <title>Population sequencing reveals clonal diversity and ancestral inbreeding in the grapevine cultivar Chardonnay.</title>
        <authorList>
            <person name="Roach M.J."/>
            <person name="Johnson D.L."/>
            <person name="Bohlmann J."/>
            <person name="van Vuuren H.J."/>
            <person name="Jones S.J."/>
            <person name="Pretorius I.S."/>
            <person name="Schmidt S.A."/>
            <person name="Borneman A.R."/>
        </authorList>
    </citation>
    <scope>NUCLEOTIDE SEQUENCE [LARGE SCALE GENOMIC DNA]</scope>
    <source>
        <strain evidence="6">cv. Chardonnay</strain>
        <strain evidence="4">I10V1</strain>
        <tissue evidence="4">Leaf</tissue>
    </source>
</reference>
<evidence type="ECO:0000259" key="1">
    <source>
        <dbReference type="Pfam" id="PF01575"/>
    </source>
</evidence>
<proteinExistence type="predicted"/>
<evidence type="ECO:0000313" key="4">
    <source>
        <dbReference type="EMBL" id="RVX22842.1"/>
    </source>
</evidence>
<dbReference type="GO" id="GO:0006633">
    <property type="term" value="P:fatty acid biosynthetic process"/>
    <property type="evidence" value="ECO:0007669"/>
    <property type="project" value="EnsemblPlants"/>
</dbReference>
<dbReference type="SUPFAM" id="SSF54637">
    <property type="entry name" value="Thioesterase/thiol ester dehydrase-isomerase"/>
    <property type="match status" value="1"/>
</dbReference>
<evidence type="ECO:0000313" key="2">
    <source>
        <dbReference type="EMBL" id="CCB43647.1"/>
    </source>
</evidence>
<dbReference type="eggNOG" id="KOG1206">
    <property type="taxonomic scope" value="Eukaryota"/>
</dbReference>
<name>A0A438KNR6_VITVI</name>
<reference evidence="2" key="2">
    <citation type="submission" date="2011-05" db="EMBL/GenBank/DDBJ databases">
        <title>High quality assembly and annotation of grapevine genome.</title>
        <authorList>
            <person name="Vitulo N."/>
            <person name="Olivier J."/>
            <person name="Forcato C."/>
            <person name="Albiero A."/>
            <person name="D'Angelo M."/>
            <person name="Zimbello R."/>
            <person name="Schiavon R."/>
            <person name="Rigobello C."/>
            <person name="Policriti A."/>
            <person name="Clepet C."/>
            <person name="Casagrande A."/>
            <person name="Choisne N."/>
            <person name="Vezzi A."/>
            <person name="Hugueney P."/>
            <person name="Horner D."/>
            <person name="Mica E."/>
            <person name="Cattonaro F."/>
            <person name="Del Fabbro C."/>
            <person name="Alaux M."/>
            <person name="Di Gaspero G."/>
            <person name="Scalabrin S."/>
            <person name="Pesole G."/>
            <person name="Delledonne M."/>
            <person name="Pezzotti M."/>
            <person name="Pe E.M."/>
            <person name="Caboche M."/>
            <person name="Adam-Blondon A.-F."/>
            <person name="Weissenbach J."/>
            <person name="Quetier F."/>
            <person name="Wincker P."/>
            <person name="Morgante M."/>
            <person name="Valle G."/>
        </authorList>
    </citation>
    <scope>NUCLEOTIDE SEQUENCE</scope>
</reference>
<accession>F6GTY3</accession>
<dbReference type="GO" id="GO:0009853">
    <property type="term" value="P:photorespiration"/>
    <property type="evidence" value="ECO:0007669"/>
    <property type="project" value="EnsemblPlants"/>
</dbReference>
<dbReference type="EMBL" id="QGNW01002691">
    <property type="protein sequence ID" value="RVW12656.1"/>
    <property type="molecule type" value="Genomic_DNA"/>
</dbReference>
<dbReference type="HOGENOM" id="CLU_094876_3_1_1"/>
<dbReference type="InterPro" id="IPR050965">
    <property type="entry name" value="UPF0336/Enoyl-CoA_hydratase"/>
</dbReference>
<dbReference type="Pfam" id="PF01575">
    <property type="entry name" value="MaoC_dehydratas"/>
    <property type="match status" value="1"/>
</dbReference>
<dbReference type="PANTHER" id="PTHR43437:SF3">
    <property type="entry name" value="HYDROXYACYL-THIOESTER DEHYDRATASE TYPE 2, MITOCHONDRIAL"/>
    <property type="match status" value="1"/>
</dbReference>
<keyword evidence="5" id="KW-1185">Reference proteome</keyword>
<evidence type="ECO:0000313" key="5">
    <source>
        <dbReference type="Proteomes" id="UP000009183"/>
    </source>
</evidence>
<feature type="domain" description="MaoC-like" evidence="1">
    <location>
        <begin position="32"/>
        <end position="126"/>
    </location>
</feature>
<dbReference type="Gramene" id="Vitis06g00401.t01">
    <property type="protein sequence ID" value="Vitis06g00401.t01.CDS"/>
    <property type="gene ID" value="Vitis06g00401"/>
</dbReference>
<organism evidence="4 6">
    <name type="scientific">Vitis vinifera</name>
    <name type="common">Grape</name>
    <dbReference type="NCBI Taxonomy" id="29760"/>
    <lineage>
        <taxon>Eukaryota</taxon>
        <taxon>Viridiplantae</taxon>
        <taxon>Streptophyta</taxon>
        <taxon>Embryophyta</taxon>
        <taxon>Tracheophyta</taxon>
        <taxon>Spermatophyta</taxon>
        <taxon>Magnoliopsida</taxon>
        <taxon>eudicotyledons</taxon>
        <taxon>Gunneridae</taxon>
        <taxon>Pentapetalae</taxon>
        <taxon>rosids</taxon>
        <taxon>Vitales</taxon>
        <taxon>Vitaceae</taxon>
        <taxon>Viteae</taxon>
        <taxon>Vitis</taxon>
    </lineage>
</organism>
<dbReference type="Proteomes" id="UP000009183">
    <property type="component" value="Chromosome 6"/>
</dbReference>
<evidence type="ECO:0000313" key="3">
    <source>
        <dbReference type="EMBL" id="RVW12656.1"/>
    </source>
</evidence>
<dbReference type="GO" id="GO:0010027">
    <property type="term" value="P:thylakoid membrane organization"/>
    <property type="evidence" value="ECO:0007669"/>
    <property type="project" value="EnsemblPlants"/>
</dbReference>
<gene>
    <name evidence="4" type="primary">phaJ_0</name>
    <name evidence="3" type="synonym">phaJ_1</name>
    <name evidence="2" type="ordered locus">VIT_06s0004g03290</name>
    <name evidence="4" type="ORF">CK203_008096</name>
    <name evidence="3" type="ORF">CK203_112929</name>
</gene>
<accession>A0A438KNR6</accession>
<dbReference type="GO" id="GO:0019171">
    <property type="term" value="F:(3R)-hydroxyacyl-[acyl-carrier-protein] dehydratase activity"/>
    <property type="evidence" value="ECO:0007669"/>
    <property type="project" value="EnsemblPlants"/>
</dbReference>
<dbReference type="PANTHER" id="PTHR43437">
    <property type="entry name" value="HYDROXYACYL-THIOESTER DEHYDRATASE TYPE 2, MITOCHONDRIAL-RELATED"/>
    <property type="match status" value="1"/>
</dbReference>
<dbReference type="EMBL" id="FN594951">
    <property type="protein sequence ID" value="CCB43647.1"/>
    <property type="molecule type" value="Genomic_DNA"/>
</dbReference>
<dbReference type="AlphaFoldDB" id="A0A438KNR6"/>
<dbReference type="InterPro" id="IPR029069">
    <property type="entry name" value="HotDog_dom_sf"/>
</dbReference>
<dbReference type="OrthoDB" id="3592703at2759"/>